<sequence length="207" mass="23358">MRGNHTETPQNSIEPKKRNLTVPITPPLSLINRFSLKPFNSSYFNLKKRQVGQKIVHYSSFFYPLDNLLQWSRLYGPKGFYQYQCVVPFANGKAIIQAILNTIAVSGEGSFLAVLKTFGARQPLGMLSFPQPGITLALDFPNKSQSTLTLFERLDAIVHEVGGRIYLAKDMRMSPECFEAGYPKLPAFLPFRDRGISSAMSRRLMGY</sequence>
<evidence type="ECO:0000313" key="3">
    <source>
        <dbReference type="Proteomes" id="UP000004116"/>
    </source>
</evidence>
<comment type="caution">
    <text evidence="2">The sequence shown here is derived from an EMBL/GenBank/DDBJ whole genome shotgun (WGS) entry which is preliminary data.</text>
</comment>
<organism evidence="2 3">
    <name type="scientific">Candidatus Regiella insecticola 5.15</name>
    <dbReference type="NCBI Taxonomy" id="1005043"/>
    <lineage>
        <taxon>Bacteria</taxon>
        <taxon>Pseudomonadati</taxon>
        <taxon>Pseudomonadota</taxon>
        <taxon>Gammaproteobacteria</taxon>
        <taxon>Enterobacterales</taxon>
        <taxon>Enterobacteriaceae</taxon>
        <taxon>aphid secondary symbionts</taxon>
        <taxon>Candidatus Regiella</taxon>
    </lineage>
</organism>
<dbReference type="RefSeq" id="WP_006706484.1">
    <property type="nucleotide sequence ID" value="NZ_AGCA01000191.1"/>
</dbReference>
<feature type="region of interest" description="Disordered" evidence="1">
    <location>
        <begin position="1"/>
        <end position="20"/>
    </location>
</feature>
<reference evidence="2 3" key="1">
    <citation type="journal article" date="2012" name="Genome Res.">
        <title>Genomic basis of endosymbiont-conferred protection against an insect parasitoid.</title>
        <authorList>
            <person name="Hansen A.K."/>
            <person name="Vorburger C."/>
            <person name="Moran N.A."/>
        </authorList>
    </citation>
    <scope>NUCLEOTIDE SEQUENCE [LARGE SCALE GENOMIC DNA]</scope>
    <source>
        <strain evidence="3">R5.15</strain>
    </source>
</reference>
<accession>G2GYE3</accession>
<dbReference type="OrthoDB" id="143770at2"/>
<evidence type="ECO:0000313" key="2">
    <source>
        <dbReference type="EMBL" id="EGY29236.1"/>
    </source>
</evidence>
<dbReference type="Proteomes" id="UP000004116">
    <property type="component" value="Unassembled WGS sequence"/>
</dbReference>
<gene>
    <name evidence="2" type="ORF">Rin_00008010</name>
</gene>
<keyword evidence="3" id="KW-1185">Reference proteome</keyword>
<name>G2GYE3_9ENTR</name>
<feature type="compositionally biased region" description="Polar residues" evidence="1">
    <location>
        <begin position="1"/>
        <end position="13"/>
    </location>
</feature>
<dbReference type="EMBL" id="AGCA01000191">
    <property type="protein sequence ID" value="EGY29236.1"/>
    <property type="molecule type" value="Genomic_DNA"/>
</dbReference>
<proteinExistence type="predicted"/>
<evidence type="ECO:0000256" key="1">
    <source>
        <dbReference type="SAM" id="MobiDB-lite"/>
    </source>
</evidence>
<dbReference type="AlphaFoldDB" id="G2GYE3"/>
<protein>
    <submittedName>
        <fullName evidence="2">FAD linked oxidase</fullName>
    </submittedName>
</protein>